<organism evidence="2 3">
    <name type="scientific">Caldimonas aquatica</name>
    <dbReference type="NCBI Taxonomy" id="376175"/>
    <lineage>
        <taxon>Bacteria</taxon>
        <taxon>Pseudomonadati</taxon>
        <taxon>Pseudomonadota</taxon>
        <taxon>Betaproteobacteria</taxon>
        <taxon>Burkholderiales</taxon>
        <taxon>Sphaerotilaceae</taxon>
        <taxon>Caldimonas</taxon>
    </lineage>
</organism>
<reference evidence="2" key="1">
    <citation type="submission" date="2022-10" db="EMBL/GenBank/DDBJ databases">
        <title>Complete genome sequence of Schlegelella aquatica LMG 23380.</title>
        <authorList>
            <person name="Musilova J."/>
            <person name="Kourilova X."/>
            <person name="Bezdicek M."/>
            <person name="Hermankova K."/>
            <person name="Obruca S."/>
            <person name="Sedlar K."/>
        </authorList>
    </citation>
    <scope>NUCLEOTIDE SEQUENCE</scope>
    <source>
        <strain evidence="2">LMG 23380</strain>
    </source>
</reference>
<dbReference type="InterPro" id="IPR021733">
    <property type="entry name" value="DUF3304"/>
</dbReference>
<sequence>MPWLLVLGALVTLLVGCASSMPSDRDAVAVTAVNYTGRELSGFLFIDPADNKKVAGGPPVTPYSGAGTLCCYALPRKWRPGIQVKLRYTWYHADVREERPVWLTAELPPYPTDEPGVLWALFYEDGSVEVLASAVDPGHPKWPGKLKHWPVPSREYKLKLWQIEYDKVAGLIPYYQELIDGLPSAELEEAWRFRQKYSPKDLEGFSGAHDPRFKEALQKEGAKKLAAAKDRLRQMESTKP</sequence>
<feature type="chain" id="PRO_5047351525" evidence="1">
    <location>
        <begin position="21"/>
        <end position="240"/>
    </location>
</feature>
<dbReference type="Pfam" id="PF11745">
    <property type="entry name" value="DUF3304"/>
    <property type="match status" value="1"/>
</dbReference>
<dbReference type="Proteomes" id="UP001163266">
    <property type="component" value="Chromosome"/>
</dbReference>
<keyword evidence="1" id="KW-0732">Signal</keyword>
<dbReference type="RefSeq" id="WP_264891362.1">
    <property type="nucleotide sequence ID" value="NZ_CP110257.1"/>
</dbReference>
<accession>A0ABY6MMQ0</accession>
<proteinExistence type="predicted"/>
<dbReference type="EMBL" id="CP110257">
    <property type="protein sequence ID" value="UZD53779.1"/>
    <property type="molecule type" value="Genomic_DNA"/>
</dbReference>
<gene>
    <name evidence="2" type="ORF">OMP39_08715</name>
</gene>
<name>A0ABY6MMQ0_9BURK</name>
<protein>
    <submittedName>
        <fullName evidence="2">DUF3304 domain-containing protein</fullName>
    </submittedName>
</protein>
<evidence type="ECO:0000313" key="3">
    <source>
        <dbReference type="Proteomes" id="UP001163266"/>
    </source>
</evidence>
<evidence type="ECO:0000313" key="2">
    <source>
        <dbReference type="EMBL" id="UZD53779.1"/>
    </source>
</evidence>
<keyword evidence="3" id="KW-1185">Reference proteome</keyword>
<evidence type="ECO:0000256" key="1">
    <source>
        <dbReference type="SAM" id="SignalP"/>
    </source>
</evidence>
<feature type="signal peptide" evidence="1">
    <location>
        <begin position="1"/>
        <end position="20"/>
    </location>
</feature>